<evidence type="ECO:0000256" key="1">
    <source>
        <dbReference type="SAM" id="Phobius"/>
    </source>
</evidence>
<name>A0A0A9A0D2_ARUDO</name>
<proteinExistence type="predicted"/>
<keyword evidence="1" id="KW-0812">Transmembrane</keyword>
<organism evidence="2">
    <name type="scientific">Arundo donax</name>
    <name type="common">Giant reed</name>
    <name type="synonym">Donax arundinaceus</name>
    <dbReference type="NCBI Taxonomy" id="35708"/>
    <lineage>
        <taxon>Eukaryota</taxon>
        <taxon>Viridiplantae</taxon>
        <taxon>Streptophyta</taxon>
        <taxon>Embryophyta</taxon>
        <taxon>Tracheophyta</taxon>
        <taxon>Spermatophyta</taxon>
        <taxon>Magnoliopsida</taxon>
        <taxon>Liliopsida</taxon>
        <taxon>Poales</taxon>
        <taxon>Poaceae</taxon>
        <taxon>PACMAD clade</taxon>
        <taxon>Arundinoideae</taxon>
        <taxon>Arundineae</taxon>
        <taxon>Arundo</taxon>
    </lineage>
</organism>
<feature type="transmembrane region" description="Helical" evidence="1">
    <location>
        <begin position="6"/>
        <end position="24"/>
    </location>
</feature>
<keyword evidence="1" id="KW-0472">Membrane</keyword>
<keyword evidence="1" id="KW-1133">Transmembrane helix</keyword>
<reference evidence="2" key="2">
    <citation type="journal article" date="2015" name="Data Brief">
        <title>Shoot transcriptome of the giant reed, Arundo donax.</title>
        <authorList>
            <person name="Barrero R.A."/>
            <person name="Guerrero F.D."/>
            <person name="Moolhuijzen P."/>
            <person name="Goolsby J.A."/>
            <person name="Tidwell J."/>
            <person name="Bellgard S.E."/>
            <person name="Bellgard M.I."/>
        </authorList>
    </citation>
    <scope>NUCLEOTIDE SEQUENCE</scope>
    <source>
        <tissue evidence="2">Shoot tissue taken approximately 20 cm above the soil surface</tissue>
    </source>
</reference>
<dbReference type="AlphaFoldDB" id="A0A0A9A0D2"/>
<dbReference type="EMBL" id="GBRH01253359">
    <property type="protein sequence ID" value="JAD44536.1"/>
    <property type="molecule type" value="Transcribed_RNA"/>
</dbReference>
<sequence length="32" mass="3957">MDCTFSLRYCLMMWVLFSNCFLNFPHSFHFFA</sequence>
<evidence type="ECO:0000313" key="2">
    <source>
        <dbReference type="EMBL" id="JAD44536.1"/>
    </source>
</evidence>
<reference evidence="2" key="1">
    <citation type="submission" date="2014-09" db="EMBL/GenBank/DDBJ databases">
        <authorList>
            <person name="Magalhaes I.L.F."/>
            <person name="Oliveira U."/>
            <person name="Santos F.R."/>
            <person name="Vidigal T.H.D.A."/>
            <person name="Brescovit A.D."/>
            <person name="Santos A.J."/>
        </authorList>
    </citation>
    <scope>NUCLEOTIDE SEQUENCE</scope>
    <source>
        <tissue evidence="2">Shoot tissue taken approximately 20 cm above the soil surface</tissue>
    </source>
</reference>
<accession>A0A0A9A0D2</accession>
<protein>
    <submittedName>
        <fullName evidence="2">Uncharacterized protein</fullName>
    </submittedName>
</protein>